<keyword evidence="12" id="KW-1185">Reference proteome</keyword>
<dbReference type="PANTHER" id="PTHR36108">
    <property type="entry name" value="COLOSSIN-B-RELATED"/>
    <property type="match status" value="1"/>
</dbReference>
<feature type="domain" description="Gram-positive cocci surface proteins LPxTG" evidence="10">
    <location>
        <begin position="697"/>
        <end position="731"/>
    </location>
</feature>
<comment type="similarity">
    <text evidence="2">Belongs to the serine-aspartate repeat-containing protein (SDr) family.</text>
</comment>
<keyword evidence="4" id="KW-0964">Secreted</keyword>
<comment type="caution">
    <text evidence="11">The sequence shown here is derived from an EMBL/GenBank/DDBJ whole genome shotgun (WGS) entry which is preliminary data.</text>
</comment>
<evidence type="ECO:0000256" key="3">
    <source>
        <dbReference type="ARBA" id="ARBA00022512"/>
    </source>
</evidence>
<evidence type="ECO:0000256" key="1">
    <source>
        <dbReference type="ARBA" id="ARBA00004168"/>
    </source>
</evidence>
<evidence type="ECO:0000256" key="8">
    <source>
        <dbReference type="SAM" id="Phobius"/>
    </source>
</evidence>
<comment type="subcellular location">
    <subcellularLocation>
        <location evidence="1">Secreted</location>
        <location evidence="1">Cell wall</location>
        <topology evidence="1">Peptidoglycan-anchor</topology>
    </subcellularLocation>
</comment>
<dbReference type="Gene3D" id="2.60.40.10">
    <property type="entry name" value="Immunoglobulins"/>
    <property type="match status" value="3"/>
</dbReference>
<keyword evidence="8" id="KW-1133">Transmembrane helix</keyword>
<feature type="compositionally biased region" description="Polar residues" evidence="7">
    <location>
        <begin position="632"/>
        <end position="641"/>
    </location>
</feature>
<evidence type="ECO:0000256" key="2">
    <source>
        <dbReference type="ARBA" id="ARBA00007257"/>
    </source>
</evidence>
<evidence type="ECO:0000313" key="12">
    <source>
        <dbReference type="Proteomes" id="UP001203004"/>
    </source>
</evidence>
<dbReference type="Proteomes" id="UP001203004">
    <property type="component" value="Unassembled WGS sequence"/>
</dbReference>
<dbReference type="PROSITE" id="PS50847">
    <property type="entry name" value="GRAM_POS_ANCHORING"/>
    <property type="match status" value="1"/>
</dbReference>
<dbReference type="NCBIfam" id="TIGR04215">
    <property type="entry name" value="choice_anch_A"/>
    <property type="match status" value="1"/>
</dbReference>
<evidence type="ECO:0000256" key="4">
    <source>
        <dbReference type="ARBA" id="ARBA00022525"/>
    </source>
</evidence>
<keyword evidence="6" id="KW-0572">Peptidoglycan-anchor</keyword>
<feature type="compositionally biased region" description="Polar residues" evidence="7">
    <location>
        <begin position="655"/>
        <end position="673"/>
    </location>
</feature>
<dbReference type="NCBIfam" id="TIGR01167">
    <property type="entry name" value="LPXTG_anchor"/>
    <property type="match status" value="1"/>
</dbReference>
<protein>
    <submittedName>
        <fullName evidence="11">SpaA isopeptide-forming pilin-related protein</fullName>
    </submittedName>
</protein>
<name>A0ABT0M923_9BACL</name>
<keyword evidence="3" id="KW-0134">Cell wall</keyword>
<accession>A0ABT0M923</accession>
<evidence type="ECO:0000256" key="6">
    <source>
        <dbReference type="ARBA" id="ARBA00023088"/>
    </source>
</evidence>
<evidence type="ECO:0000313" key="11">
    <source>
        <dbReference type="EMBL" id="MCL1631380.1"/>
    </source>
</evidence>
<keyword evidence="5 9" id="KW-0732">Signal</keyword>
<dbReference type="InterPro" id="IPR026588">
    <property type="entry name" value="Choice_anch_A"/>
</dbReference>
<reference evidence="11 12" key="1">
    <citation type="submission" date="2022-05" db="EMBL/GenBank/DDBJ databases">
        <title>Sporolactobacillus sp nov CPB3-1, isolated from tree bark (Mangifera indica L.).</title>
        <authorList>
            <person name="Phuengjayaem S."/>
            <person name="Tanasupawat S."/>
        </authorList>
    </citation>
    <scope>NUCLEOTIDE SEQUENCE [LARGE SCALE GENOMIC DNA]</scope>
    <source>
        <strain evidence="11 12">CPB3-1</strain>
    </source>
</reference>
<organism evidence="11 12">
    <name type="scientific">Sporolactobacillus mangiferae</name>
    <dbReference type="NCBI Taxonomy" id="2940498"/>
    <lineage>
        <taxon>Bacteria</taxon>
        <taxon>Bacillati</taxon>
        <taxon>Bacillota</taxon>
        <taxon>Bacilli</taxon>
        <taxon>Bacillales</taxon>
        <taxon>Sporolactobacillaceae</taxon>
        <taxon>Sporolactobacillus</taxon>
    </lineage>
</organism>
<feature type="signal peptide" evidence="9">
    <location>
        <begin position="1"/>
        <end position="37"/>
    </location>
</feature>
<dbReference type="InterPro" id="IPR019931">
    <property type="entry name" value="LPXTG_anchor"/>
</dbReference>
<dbReference type="EMBL" id="JAMAST010000003">
    <property type="protein sequence ID" value="MCL1631380.1"/>
    <property type="molecule type" value="Genomic_DNA"/>
</dbReference>
<feature type="compositionally biased region" description="Polar residues" evidence="7">
    <location>
        <begin position="682"/>
        <end position="695"/>
    </location>
</feature>
<gene>
    <name evidence="11" type="ORF">M3N64_05365</name>
</gene>
<evidence type="ECO:0000256" key="7">
    <source>
        <dbReference type="SAM" id="MobiDB-lite"/>
    </source>
</evidence>
<dbReference type="PANTHER" id="PTHR36108:SF13">
    <property type="entry name" value="COLOSSIN-B-RELATED"/>
    <property type="match status" value="1"/>
</dbReference>
<feature type="chain" id="PRO_5045488141" evidence="9">
    <location>
        <begin position="38"/>
        <end position="731"/>
    </location>
</feature>
<dbReference type="SUPFAM" id="SSF49478">
    <property type="entry name" value="Cna protein B-type domain"/>
    <property type="match status" value="3"/>
</dbReference>
<dbReference type="InterPro" id="IPR041033">
    <property type="entry name" value="SpaA_PFL_dom_1"/>
</dbReference>
<evidence type="ECO:0000256" key="5">
    <source>
        <dbReference type="ARBA" id="ARBA00022729"/>
    </source>
</evidence>
<dbReference type="RefSeq" id="WP_249099191.1">
    <property type="nucleotide sequence ID" value="NZ_JAMAST010000003.1"/>
</dbReference>
<feature type="transmembrane region" description="Helical" evidence="8">
    <location>
        <begin position="707"/>
        <end position="726"/>
    </location>
</feature>
<evidence type="ECO:0000259" key="10">
    <source>
        <dbReference type="PROSITE" id="PS50847"/>
    </source>
</evidence>
<dbReference type="Pfam" id="PF17802">
    <property type="entry name" value="SpaA"/>
    <property type="match status" value="3"/>
</dbReference>
<dbReference type="InterPro" id="IPR013783">
    <property type="entry name" value="Ig-like_fold"/>
</dbReference>
<sequence length="731" mass="78416">MFKKPKKIFRVLRYLLTMLLLGALMASGALHPKDVHAAESSPSIDVNHPLGVAENFNAFILNDMRMASDAQGRLAVGHDVTLSNYMVATNEANNDAINFVIGHSLTYNGGELHGRYVIGENGSAAINGANARKAEGVSIAEVPDFSENHLTDFSGAKNQLINYSHWYTKLSGVRFDTGEVTRDANSVTFSYSGSDPGVVVFQLDAADFNQFKKNEFQINYNIPRSNASTTIIVNVAGSSAINMPGWSTMYNGNALNEGDARASRILYNMPDVRTINQGNGALFGSILAPNATFNAGGGNLNGTLIANNFFGIGGGHTEIHKFLFHPVFPSSPAPIKGKITLKKVDAEHPGTTLSGAEFALQQKEGSSWSTIDKLITKADGTVTKEGLPLGVYRLVETKAPAGYEKGSVPPTFDLSKEDPNKTITVENRKKPVNGSITLKKVDAEHPGTTLSGAEFALQQKEGSSWSTIDKLITKADGTVTKEGLPLGAYRLVETKAPAGYALSSEARQVTLTRNHLKSLLIFKNVKQPAAVTGSVTLKKVDAADSNHVLEGARFVLQKLNAKSEWTTLYTLTTDKKGIITKSGLELGTYRWAEQSAPAGYSLSTDARPFTLTRNHPIFMVTIKNTKIPETVTSAHAQRTAQPQPPDIEHGVMGEEQQTQNQSNASESTGQAPASKTRAVQRGYSSQIQPDEQTSHALPVTGDSGNSLAYLLGTVLLVAAAGIIGFAQKPKN</sequence>
<dbReference type="Pfam" id="PF20597">
    <property type="entry name" value="pAdhesive_15"/>
    <property type="match status" value="1"/>
</dbReference>
<proteinExistence type="inferred from homology"/>
<feature type="region of interest" description="Disordered" evidence="7">
    <location>
        <begin position="632"/>
        <end position="699"/>
    </location>
</feature>
<evidence type="ECO:0000256" key="9">
    <source>
        <dbReference type="SAM" id="SignalP"/>
    </source>
</evidence>
<keyword evidence="8" id="KW-0812">Transmembrane</keyword>
<keyword evidence="8" id="KW-0472">Membrane</keyword>